<dbReference type="CDD" id="cd06558">
    <property type="entry name" value="crotonase-like"/>
    <property type="match status" value="1"/>
</dbReference>
<evidence type="ECO:0000256" key="1">
    <source>
        <dbReference type="ARBA" id="ARBA00005254"/>
    </source>
</evidence>
<dbReference type="SUPFAM" id="SSF52096">
    <property type="entry name" value="ClpP/crotonase"/>
    <property type="match status" value="1"/>
</dbReference>
<dbReference type="GO" id="GO:0003824">
    <property type="term" value="F:catalytic activity"/>
    <property type="evidence" value="ECO:0007669"/>
    <property type="project" value="UniProtKB-ARBA"/>
</dbReference>
<dbReference type="InterPro" id="IPR014748">
    <property type="entry name" value="Enoyl-CoA_hydra_C"/>
</dbReference>
<organism evidence="2 3">
    <name type="scientific">Pseudonocardia kunmingensis</name>
    <dbReference type="NCBI Taxonomy" id="630975"/>
    <lineage>
        <taxon>Bacteria</taxon>
        <taxon>Bacillati</taxon>
        <taxon>Actinomycetota</taxon>
        <taxon>Actinomycetes</taxon>
        <taxon>Pseudonocardiales</taxon>
        <taxon>Pseudonocardiaceae</taxon>
        <taxon>Pseudonocardia</taxon>
    </lineage>
</organism>
<evidence type="ECO:0000313" key="3">
    <source>
        <dbReference type="Proteomes" id="UP000315677"/>
    </source>
</evidence>
<gene>
    <name evidence="2" type="ORF">FB558_3958</name>
</gene>
<name>A0A543DQ12_9PSEU</name>
<dbReference type="AlphaFoldDB" id="A0A543DQ12"/>
<accession>A0A543DQ12</accession>
<dbReference type="Pfam" id="PF00378">
    <property type="entry name" value="ECH_1"/>
    <property type="match status" value="1"/>
</dbReference>
<dbReference type="InterPro" id="IPR051683">
    <property type="entry name" value="Enoyl-CoA_Hydratase/Isomerase"/>
</dbReference>
<comment type="caution">
    <text evidence="2">The sequence shown here is derived from an EMBL/GenBank/DDBJ whole genome shotgun (WGS) entry which is preliminary data.</text>
</comment>
<keyword evidence="3" id="KW-1185">Reference proteome</keyword>
<dbReference type="Gene3D" id="3.90.226.10">
    <property type="entry name" value="2-enoyl-CoA Hydratase, Chain A, domain 1"/>
    <property type="match status" value="1"/>
</dbReference>
<proteinExistence type="inferred from homology"/>
<dbReference type="InterPro" id="IPR001753">
    <property type="entry name" value="Enoyl-CoA_hydra/iso"/>
</dbReference>
<protein>
    <submittedName>
        <fullName evidence="2">Enoyl-CoA hydratase</fullName>
    </submittedName>
</protein>
<sequence>MTAGAGDEVRVSLPRAEVRRIELVRPERLNAMTAGMVEQLHDALGAAERDPRCRVVVLTGAGRGFCAGLDLNGYGEPPGVRGSGDVHAHLGTQRHIASLVQRIRRMPQPVVAQVNGAAAGGGLALVCAADLRIASTDAVFAVSFIRVGFSGCDIGVSWMLPRLVGAGRAHELMLTARRFDADEALRIGLLADVVAPQDLNARVGSAVDDLLAAPPLSLALTKQGMWLSLEIPSFDAAVELENRQQVMTALTGDQGEAMSAYRDRRAPSYENR</sequence>
<dbReference type="PANTHER" id="PTHR42964:SF1">
    <property type="entry name" value="POLYKETIDE BIOSYNTHESIS ENOYL-COA HYDRATASE PKSH-RELATED"/>
    <property type="match status" value="1"/>
</dbReference>
<reference evidence="2 3" key="1">
    <citation type="submission" date="2019-06" db="EMBL/GenBank/DDBJ databases">
        <title>Sequencing the genomes of 1000 actinobacteria strains.</title>
        <authorList>
            <person name="Klenk H.-P."/>
        </authorList>
    </citation>
    <scope>NUCLEOTIDE SEQUENCE [LARGE SCALE GENOMIC DNA]</scope>
    <source>
        <strain evidence="2 3">DSM 45301</strain>
    </source>
</reference>
<dbReference type="OrthoDB" id="9777711at2"/>
<evidence type="ECO:0000313" key="2">
    <source>
        <dbReference type="EMBL" id="TQM11399.1"/>
    </source>
</evidence>
<dbReference type="PANTHER" id="PTHR42964">
    <property type="entry name" value="ENOYL-COA HYDRATASE"/>
    <property type="match status" value="1"/>
</dbReference>
<dbReference type="InterPro" id="IPR029045">
    <property type="entry name" value="ClpP/crotonase-like_dom_sf"/>
</dbReference>
<dbReference type="EMBL" id="VFPA01000002">
    <property type="protein sequence ID" value="TQM11399.1"/>
    <property type="molecule type" value="Genomic_DNA"/>
</dbReference>
<dbReference type="Proteomes" id="UP000315677">
    <property type="component" value="Unassembled WGS sequence"/>
</dbReference>
<dbReference type="Gene3D" id="1.10.12.10">
    <property type="entry name" value="Lyase 2-enoyl-coa Hydratase, Chain A, domain 2"/>
    <property type="match status" value="1"/>
</dbReference>
<comment type="similarity">
    <text evidence="1">Belongs to the enoyl-CoA hydratase/isomerase family.</text>
</comment>